<evidence type="ECO:0000256" key="6">
    <source>
        <dbReference type="ARBA" id="ARBA00048142"/>
    </source>
</evidence>
<dbReference type="Gene3D" id="3.40.309.10">
    <property type="entry name" value="Aldehyde Dehydrogenase, Chain A, domain 2"/>
    <property type="match status" value="1"/>
</dbReference>
<dbReference type="Pfam" id="PF18083">
    <property type="entry name" value="PutA_N"/>
    <property type="match status" value="1"/>
</dbReference>
<dbReference type="SUPFAM" id="SSF51730">
    <property type="entry name" value="FAD-linked oxidoreductase"/>
    <property type="match status" value="1"/>
</dbReference>
<dbReference type="EC" id="1.2.1.88" evidence="2"/>
<feature type="domain" description="Proline utilization A N-terminal" evidence="13">
    <location>
        <begin position="12"/>
        <end position="124"/>
    </location>
</feature>
<dbReference type="GO" id="GO:0003842">
    <property type="term" value="F:L-glutamate gamma-semialdehyde dehydrogenase activity"/>
    <property type="evidence" value="ECO:0007669"/>
    <property type="project" value="UniProtKB-EC"/>
</dbReference>
<dbReference type="AlphaFoldDB" id="A0A419F687"/>
<dbReference type="NCBIfam" id="TIGR01237">
    <property type="entry name" value="D1pyr5carbox2"/>
    <property type="match status" value="1"/>
</dbReference>
<evidence type="ECO:0000259" key="11">
    <source>
        <dbReference type="Pfam" id="PF00171"/>
    </source>
</evidence>
<keyword evidence="4" id="KW-0520">NAD</keyword>
<dbReference type="GO" id="GO:0003700">
    <property type="term" value="F:DNA-binding transcription factor activity"/>
    <property type="evidence" value="ECO:0007669"/>
    <property type="project" value="InterPro"/>
</dbReference>
<evidence type="ECO:0000313" key="14">
    <source>
        <dbReference type="EMBL" id="RJP73907.1"/>
    </source>
</evidence>
<dbReference type="InterPro" id="IPR016160">
    <property type="entry name" value="Ald_DH_CS_CYS"/>
</dbReference>
<dbReference type="PROSITE" id="PS00070">
    <property type="entry name" value="ALDEHYDE_DEHYDR_CYS"/>
    <property type="match status" value="1"/>
</dbReference>
<dbReference type="InterPro" id="IPR016163">
    <property type="entry name" value="Ald_DH_C"/>
</dbReference>
<accession>A0A419F687</accession>
<comment type="similarity">
    <text evidence="7">Belongs to the aldehyde dehydrogenase family. RocA subfamily.</text>
</comment>
<dbReference type="NCBIfam" id="NF002852">
    <property type="entry name" value="PRK03137.1"/>
    <property type="match status" value="1"/>
</dbReference>
<comment type="pathway">
    <text evidence="1">Amino-acid degradation; L-proline degradation into L-glutamate; L-glutamate from L-proline: step 2/2.</text>
</comment>
<dbReference type="PIRSF" id="PIRSF000197">
    <property type="entry name" value="Bifunct_PutA"/>
    <property type="match status" value="1"/>
</dbReference>
<feature type="domain" description="Aldehyde dehydrogenase" evidence="11">
    <location>
        <begin position="518"/>
        <end position="979"/>
    </location>
</feature>
<dbReference type="InterPro" id="IPR016161">
    <property type="entry name" value="Ald_DH/histidinol_DH"/>
</dbReference>
<dbReference type="Pfam" id="PF01619">
    <property type="entry name" value="Pro_dh"/>
    <property type="match status" value="1"/>
</dbReference>
<comment type="catalytic activity">
    <reaction evidence="6">
        <text>L-glutamate 5-semialdehyde + NAD(+) + H2O = L-glutamate + NADH + 2 H(+)</text>
        <dbReference type="Rhea" id="RHEA:30235"/>
        <dbReference type="ChEBI" id="CHEBI:15377"/>
        <dbReference type="ChEBI" id="CHEBI:15378"/>
        <dbReference type="ChEBI" id="CHEBI:29985"/>
        <dbReference type="ChEBI" id="CHEBI:57540"/>
        <dbReference type="ChEBI" id="CHEBI:57945"/>
        <dbReference type="ChEBI" id="CHEBI:58066"/>
        <dbReference type="EC" id="1.2.1.88"/>
    </reaction>
</comment>
<evidence type="ECO:0000256" key="4">
    <source>
        <dbReference type="ARBA" id="ARBA00023027"/>
    </source>
</evidence>
<reference evidence="14 15" key="1">
    <citation type="journal article" date="2017" name="ISME J.">
        <title>Energy and carbon metabolisms in a deep terrestrial subsurface fluid microbial community.</title>
        <authorList>
            <person name="Momper L."/>
            <person name="Jungbluth S.P."/>
            <person name="Lee M.D."/>
            <person name="Amend J.P."/>
        </authorList>
    </citation>
    <scope>NUCLEOTIDE SEQUENCE [LARGE SCALE GENOMIC DNA]</scope>
    <source>
        <strain evidence="14">SURF_17</strain>
    </source>
</reference>
<dbReference type="PANTHER" id="PTHR42862:SF1">
    <property type="entry name" value="DELTA-1-PYRROLINE-5-CARBOXYLATE DEHYDROGENASE 2, ISOFORM A-RELATED"/>
    <property type="match status" value="1"/>
</dbReference>
<sequence>MRSHPLDSNHVELRTKTIGFELFSEVEEKTPSVFKSQWWENQLLEWCMKNNTMKTQLLRFVDVFPALRTPRQIVSHLQQYFPRSNREFPAFLRVGIDLSSPAAVTRSLLAQETRSMMTRMAHRFIAGGNVQESLAVLREIRKQGMTFTLDLLGEAVVSEPEADRYMNAYKEALRTLASAWKELEADALAHDGPNISLKLSSLFSQFDPVNEVGSKEVVKRRLREIVRVAREVGAFVYVDMEQYEYGELTLEIFRDLFGEQEFRDFPGAGIVIQAYLRGSENMLLGLLDWVGGRGCPVTVRLVKGAYWDYELINAKQMGWQIPVFTSKAETDANFERLTEILLGHFPSVRTAIGSHNIRSMAHAMACAEALGIEPSQLEFQMLYGMGDPIKSAILKTPYPLRIYTPFGELLPGMAYLVRRMLENTSNESFLRQDFFMGLSPEELLGDPREVISLERGKGVVAPPAKPARKRPGFENEPIVDFSHVESRRRMRNALEEVASRLGQSYPMLIGGERIDTEKTAVSINPSYPHQVVGRVAEASVEHAEDALNRARDAFEAWRQTTAEERAELLLRAADIMQHRRFELAALEVYEVGKTWREADADVAEAIDYLRYYSSEIVRLTADTLTARLPGERNEYVYLPRGVGAVIAPWNFPFAILTGMSSAAIAAGNAVIMKPAPQSPVIAVHLMQIYEEAGIPSGVANLVPGPGKTVGEHLVKSPETDFIAFTGSREVGTRINLLAAEHPSRNGIKKVVAEMGGKNAIIVDESADLDAAVLGVVASAFGYQGQKCSAASRVIVTESVYDVFVPRLVEAARSLRVGPAEEPSTRVGPLIDAEALEKVRGYIERGRREARLLLEVDVSHLTEGFFVGPTIFANVAPGSALAQEEIFGPVLAVLRACDFVEALQIANATQYGLTGGIYSRSPKHIELAKQYFMVGNLYINRKITGAVVQRQPFGGFKMSGIGSKAGGPDYLIQFLLPQTVSENIMRHGFAPIEEL</sequence>
<name>A0A419F687_9BACT</name>
<feature type="domain" description="Proline dehydrogenase" evidence="12">
    <location>
        <begin position="137"/>
        <end position="432"/>
    </location>
</feature>
<dbReference type="GO" id="GO:0009898">
    <property type="term" value="C:cytoplasmic side of plasma membrane"/>
    <property type="evidence" value="ECO:0007669"/>
    <property type="project" value="TreeGrafter"/>
</dbReference>
<dbReference type="InterPro" id="IPR002872">
    <property type="entry name" value="Proline_DH_dom"/>
</dbReference>
<dbReference type="Gene3D" id="3.40.605.10">
    <property type="entry name" value="Aldehyde Dehydrogenase, Chain A, domain 1"/>
    <property type="match status" value="1"/>
</dbReference>
<evidence type="ECO:0000256" key="10">
    <source>
        <dbReference type="RuleBase" id="RU003345"/>
    </source>
</evidence>
<dbReference type="InterPro" id="IPR050485">
    <property type="entry name" value="Proline_metab_enzyme"/>
</dbReference>
<dbReference type="InterPro" id="IPR029510">
    <property type="entry name" value="Ald_DH_CS_GLU"/>
</dbReference>
<dbReference type="PROSITE" id="PS00687">
    <property type="entry name" value="ALDEHYDE_DEHYDR_GLU"/>
    <property type="match status" value="1"/>
</dbReference>
<comment type="caution">
    <text evidence="14">The sequence shown here is derived from an EMBL/GenBank/DDBJ whole genome shotgun (WGS) entry which is preliminary data.</text>
</comment>
<dbReference type="InterPro" id="IPR015590">
    <property type="entry name" value="Aldehyde_DH_dom"/>
</dbReference>
<feature type="active site" evidence="8 9">
    <location>
        <position position="753"/>
    </location>
</feature>
<dbReference type="GO" id="GO:0010133">
    <property type="term" value="P:L-proline catabolic process to L-glutamate"/>
    <property type="evidence" value="ECO:0007669"/>
    <property type="project" value="InterPro"/>
</dbReference>
<dbReference type="Proteomes" id="UP000285961">
    <property type="component" value="Unassembled WGS sequence"/>
</dbReference>
<evidence type="ECO:0000256" key="2">
    <source>
        <dbReference type="ARBA" id="ARBA00012884"/>
    </source>
</evidence>
<proteinExistence type="inferred from homology"/>
<evidence type="ECO:0000256" key="3">
    <source>
        <dbReference type="ARBA" id="ARBA00023002"/>
    </source>
</evidence>
<dbReference type="InterPro" id="IPR005932">
    <property type="entry name" value="RocA"/>
</dbReference>
<dbReference type="Pfam" id="PF00171">
    <property type="entry name" value="Aldedh"/>
    <property type="match status" value="1"/>
</dbReference>
<gene>
    <name evidence="14" type="primary">pruA</name>
    <name evidence="14" type="ORF">C4532_03530</name>
</gene>
<dbReference type="FunFam" id="3.40.605.10:FF:000045">
    <property type="entry name" value="1-pyrroline-5-carboxylate dehydrogenase 1"/>
    <property type="match status" value="1"/>
</dbReference>
<dbReference type="PANTHER" id="PTHR42862">
    <property type="entry name" value="DELTA-1-PYRROLINE-5-CARBOXYLATE DEHYDROGENASE 1, ISOFORM A-RELATED"/>
    <property type="match status" value="1"/>
</dbReference>
<evidence type="ECO:0000256" key="9">
    <source>
        <dbReference type="PROSITE-ProRule" id="PRU10007"/>
    </source>
</evidence>
<evidence type="ECO:0000259" key="13">
    <source>
        <dbReference type="Pfam" id="PF18083"/>
    </source>
</evidence>
<evidence type="ECO:0000256" key="1">
    <source>
        <dbReference type="ARBA" id="ARBA00004786"/>
    </source>
</evidence>
<dbReference type="InterPro" id="IPR025703">
    <property type="entry name" value="Bifunct_PutA"/>
</dbReference>
<dbReference type="InterPro" id="IPR016162">
    <property type="entry name" value="Ald_DH_N"/>
</dbReference>
<dbReference type="InterPro" id="IPR041514">
    <property type="entry name" value="PutA_N"/>
</dbReference>
<dbReference type="InterPro" id="IPR029041">
    <property type="entry name" value="FAD-linked_oxidoreductase-like"/>
</dbReference>
<protein>
    <recommendedName>
        <fullName evidence="5">L-glutamate gamma-semialdehyde dehydrogenase</fullName>
        <ecNumber evidence="2">1.2.1.88</ecNumber>
    </recommendedName>
    <alternativeName>
        <fullName evidence="5">L-glutamate gamma-semialdehyde dehydrogenase</fullName>
    </alternativeName>
</protein>
<keyword evidence="3 10" id="KW-0560">Oxidoreductase</keyword>
<evidence type="ECO:0000259" key="12">
    <source>
        <dbReference type="Pfam" id="PF01619"/>
    </source>
</evidence>
<evidence type="ECO:0000256" key="7">
    <source>
        <dbReference type="ARBA" id="ARBA00061617"/>
    </source>
</evidence>
<dbReference type="FunFam" id="3.40.309.10:FF:000005">
    <property type="entry name" value="1-pyrroline-5-carboxylate dehydrogenase 1"/>
    <property type="match status" value="1"/>
</dbReference>
<dbReference type="SUPFAM" id="SSF53720">
    <property type="entry name" value="ALDH-like"/>
    <property type="match status" value="1"/>
</dbReference>
<evidence type="ECO:0000256" key="8">
    <source>
        <dbReference type="PIRSR" id="PIRSR000197-1"/>
    </source>
</evidence>
<evidence type="ECO:0000256" key="5">
    <source>
        <dbReference type="ARBA" id="ARBA00032259"/>
    </source>
</evidence>
<feature type="active site" evidence="8">
    <location>
        <position position="787"/>
    </location>
</feature>
<dbReference type="EMBL" id="QZKI01000022">
    <property type="protein sequence ID" value="RJP73907.1"/>
    <property type="molecule type" value="Genomic_DNA"/>
</dbReference>
<evidence type="ECO:0000313" key="15">
    <source>
        <dbReference type="Proteomes" id="UP000285961"/>
    </source>
</evidence>
<organism evidence="14 15">
    <name type="scientific">Candidatus Abyssobacteria bacterium SURF_17</name>
    <dbReference type="NCBI Taxonomy" id="2093361"/>
    <lineage>
        <taxon>Bacteria</taxon>
        <taxon>Pseudomonadati</taxon>
        <taxon>Candidatus Hydrogenedentota</taxon>
        <taxon>Candidatus Abyssobacteria</taxon>
    </lineage>
</organism>
<dbReference type="CDD" id="cd07124">
    <property type="entry name" value="ALDH_PutA-P5CDH-RocA"/>
    <property type="match status" value="1"/>
</dbReference>
<dbReference type="GO" id="GO:0004657">
    <property type="term" value="F:proline dehydrogenase activity"/>
    <property type="evidence" value="ECO:0007669"/>
    <property type="project" value="InterPro"/>
</dbReference>
<dbReference type="Gene3D" id="3.20.20.220">
    <property type="match status" value="1"/>
</dbReference>